<dbReference type="RefSeq" id="WP_181549649.1">
    <property type="nucleotide sequence ID" value="NZ_JACDUS010000001.1"/>
</dbReference>
<dbReference type="SUPFAM" id="SSF47226">
    <property type="entry name" value="Histidine-containing phosphotransfer domain, HPT domain"/>
    <property type="match status" value="1"/>
</dbReference>
<feature type="domain" description="HPt" evidence="2">
    <location>
        <begin position="13"/>
        <end position="106"/>
    </location>
</feature>
<keyword evidence="1" id="KW-0597">Phosphoprotein</keyword>
<dbReference type="AlphaFoldDB" id="A0A7W0C6K0"/>
<reference evidence="3 4" key="1">
    <citation type="submission" date="2020-07" db="EMBL/GenBank/DDBJ databases">
        <title>Genomic Encyclopedia of Type Strains, Phase IV (KMG-IV): sequencing the most valuable type-strain genomes for metagenomic binning, comparative biology and taxonomic classification.</title>
        <authorList>
            <person name="Goeker M."/>
        </authorList>
    </citation>
    <scope>NUCLEOTIDE SEQUENCE [LARGE SCALE GENOMIC DNA]</scope>
    <source>
        <strain evidence="3 4">DSM 17721</strain>
    </source>
</reference>
<comment type="caution">
    <text evidence="3">The sequence shown here is derived from an EMBL/GenBank/DDBJ whole genome shotgun (WGS) entry which is preliminary data.</text>
</comment>
<evidence type="ECO:0000313" key="3">
    <source>
        <dbReference type="EMBL" id="MBA2879970.1"/>
    </source>
</evidence>
<evidence type="ECO:0000256" key="1">
    <source>
        <dbReference type="PROSITE-ProRule" id="PRU00110"/>
    </source>
</evidence>
<sequence>MDIEKQAARLGMDEAEYKVLLRLFVQTSVAELSDLQDSIKAGGLEKAKHLLHSFKGASVNLGFTELADQSFYLQNLVDSDPGQATELSRKLIREIRDLEKYFTASR</sequence>
<organism evidence="3 4">
    <name type="scientific">Desulfosalsimonas propionicica</name>
    <dbReference type="NCBI Taxonomy" id="332175"/>
    <lineage>
        <taxon>Bacteria</taxon>
        <taxon>Pseudomonadati</taxon>
        <taxon>Thermodesulfobacteriota</taxon>
        <taxon>Desulfobacteria</taxon>
        <taxon>Desulfobacterales</taxon>
        <taxon>Desulfosalsimonadaceae</taxon>
        <taxon>Desulfosalsimonas</taxon>
    </lineage>
</organism>
<feature type="modified residue" description="Phosphohistidine" evidence="1">
    <location>
        <position position="52"/>
    </location>
</feature>
<dbReference type="InterPro" id="IPR036641">
    <property type="entry name" value="HPT_dom_sf"/>
</dbReference>
<dbReference type="EMBL" id="JACDUS010000001">
    <property type="protein sequence ID" value="MBA2879970.1"/>
    <property type="molecule type" value="Genomic_DNA"/>
</dbReference>
<dbReference type="InterPro" id="IPR008207">
    <property type="entry name" value="Sig_transdc_His_kin_Hpt_dom"/>
</dbReference>
<dbReference type="Gene3D" id="1.20.120.160">
    <property type="entry name" value="HPT domain"/>
    <property type="match status" value="1"/>
</dbReference>
<dbReference type="GO" id="GO:0000160">
    <property type="term" value="P:phosphorelay signal transduction system"/>
    <property type="evidence" value="ECO:0007669"/>
    <property type="project" value="InterPro"/>
</dbReference>
<evidence type="ECO:0000259" key="2">
    <source>
        <dbReference type="PROSITE" id="PS50894"/>
    </source>
</evidence>
<name>A0A7W0C6K0_9BACT</name>
<keyword evidence="4" id="KW-1185">Reference proteome</keyword>
<evidence type="ECO:0000313" key="4">
    <source>
        <dbReference type="Proteomes" id="UP000525298"/>
    </source>
</evidence>
<dbReference type="PROSITE" id="PS50894">
    <property type="entry name" value="HPT"/>
    <property type="match status" value="1"/>
</dbReference>
<accession>A0A7W0C6K0</accession>
<dbReference type="Proteomes" id="UP000525298">
    <property type="component" value="Unassembled WGS sequence"/>
</dbReference>
<protein>
    <submittedName>
        <fullName evidence="3">HPt (Histidine-containing phosphotransfer) domain-containing protein</fullName>
    </submittedName>
</protein>
<dbReference type="GO" id="GO:0004672">
    <property type="term" value="F:protein kinase activity"/>
    <property type="evidence" value="ECO:0007669"/>
    <property type="project" value="UniProtKB-ARBA"/>
</dbReference>
<proteinExistence type="predicted"/>
<gene>
    <name evidence="3" type="ORF">HNR65_000277</name>
</gene>
<dbReference type="Pfam" id="PF01627">
    <property type="entry name" value="Hpt"/>
    <property type="match status" value="1"/>
</dbReference>